<sequence length="463" mass="51525">MSELRRYIEGLGGDAELLVGWEVYIVERPTDNRKKHADRYYYSPSKKKYRSKVEIARHFGLVKESAPRLSKNPRPTSPPRTTPRLFSPTPTSQTLPTLLSAAFAQSPNLLFPSDFQPYPVEASADLMTLEEADEPYPTSSTPSTISIIECSRCSKLHSLPSSIQSESLRSSSWTCNDNHWKPADSFCSQHSNDFEESSSVKSSCLESDTTTTTTTDVTPFTIPFEISYKTPIIIYVLLPPSNGSFKSPTPNISSFLKTLPFPQILVLGPVTLLHNKDRKEFSNKPIVKTGEGVELLLIRSAMTAMSNVCETFPYSRVYFASAGFGSRVAVCAASNLYENPNKNGFRSVQKPPPHPPNFKGCILSSFPTHSKSQNWYTLLNRIPASLDLFLIVSDGDKTCDLRKIEEVDCECTLLTSVLEGWGVDNPFKAASEDCLKKLRRAINSFTGFEQESISPVEGTRIEL</sequence>
<evidence type="ECO:0000313" key="3">
    <source>
        <dbReference type="EMBL" id="GMH47217.1"/>
    </source>
</evidence>
<dbReference type="Proteomes" id="UP001165122">
    <property type="component" value="Unassembled WGS sequence"/>
</dbReference>
<protein>
    <recommendedName>
        <fullName evidence="2">MBD domain-containing protein</fullName>
    </recommendedName>
</protein>
<dbReference type="SUPFAM" id="SSF54171">
    <property type="entry name" value="DNA-binding domain"/>
    <property type="match status" value="1"/>
</dbReference>
<dbReference type="InterPro" id="IPR001739">
    <property type="entry name" value="Methyl_CpG_DNA-bd"/>
</dbReference>
<feature type="compositionally biased region" description="Low complexity" evidence="1">
    <location>
        <begin position="82"/>
        <end position="91"/>
    </location>
</feature>
<dbReference type="Gene3D" id="3.30.890.10">
    <property type="entry name" value="Methyl-cpg-binding Protein 2, Chain A"/>
    <property type="match status" value="1"/>
</dbReference>
<evidence type="ECO:0000313" key="4">
    <source>
        <dbReference type="Proteomes" id="UP001165122"/>
    </source>
</evidence>
<reference evidence="4" key="1">
    <citation type="journal article" date="2023" name="Commun. Biol.">
        <title>Genome analysis of Parmales, the sister group of diatoms, reveals the evolutionary specialization of diatoms from phago-mixotrophs to photoautotrophs.</title>
        <authorList>
            <person name="Ban H."/>
            <person name="Sato S."/>
            <person name="Yoshikawa S."/>
            <person name="Yamada K."/>
            <person name="Nakamura Y."/>
            <person name="Ichinomiya M."/>
            <person name="Sato N."/>
            <person name="Blanc-Mathieu R."/>
            <person name="Endo H."/>
            <person name="Kuwata A."/>
            <person name="Ogata H."/>
        </authorList>
    </citation>
    <scope>NUCLEOTIDE SEQUENCE [LARGE SCALE GENOMIC DNA]</scope>
    <source>
        <strain evidence="4">NIES 3700</strain>
    </source>
</reference>
<dbReference type="EMBL" id="BRXW01000355">
    <property type="protein sequence ID" value="GMH47217.1"/>
    <property type="molecule type" value="Genomic_DNA"/>
</dbReference>
<feature type="region of interest" description="Disordered" evidence="1">
    <location>
        <begin position="64"/>
        <end position="91"/>
    </location>
</feature>
<evidence type="ECO:0000259" key="2">
    <source>
        <dbReference type="PROSITE" id="PS50982"/>
    </source>
</evidence>
<comment type="caution">
    <text evidence="3">The sequence shown here is derived from an EMBL/GenBank/DDBJ whole genome shotgun (WGS) entry which is preliminary data.</text>
</comment>
<dbReference type="PROSITE" id="PS50982">
    <property type="entry name" value="MBD"/>
    <property type="match status" value="1"/>
</dbReference>
<dbReference type="GO" id="GO:0003677">
    <property type="term" value="F:DNA binding"/>
    <property type="evidence" value="ECO:0007669"/>
    <property type="project" value="InterPro"/>
</dbReference>
<dbReference type="InterPro" id="IPR016177">
    <property type="entry name" value="DNA-bd_dom_sf"/>
</dbReference>
<dbReference type="Gene3D" id="3.30.40.100">
    <property type="match status" value="1"/>
</dbReference>
<dbReference type="OrthoDB" id="10535705at2759"/>
<proteinExistence type="predicted"/>
<evidence type="ECO:0000256" key="1">
    <source>
        <dbReference type="SAM" id="MobiDB-lite"/>
    </source>
</evidence>
<accession>A0A9W6Z2Z2</accession>
<dbReference type="AlphaFoldDB" id="A0A9W6Z2Z2"/>
<feature type="domain" description="MBD" evidence="2">
    <location>
        <begin position="7"/>
        <end position="81"/>
    </location>
</feature>
<keyword evidence="4" id="KW-1185">Reference proteome</keyword>
<gene>
    <name evidence="3" type="ORF">TrLO_g8659</name>
</gene>
<organism evidence="3 4">
    <name type="scientific">Triparma laevis f. longispina</name>
    <dbReference type="NCBI Taxonomy" id="1714387"/>
    <lineage>
        <taxon>Eukaryota</taxon>
        <taxon>Sar</taxon>
        <taxon>Stramenopiles</taxon>
        <taxon>Ochrophyta</taxon>
        <taxon>Bolidophyceae</taxon>
        <taxon>Parmales</taxon>
        <taxon>Triparmaceae</taxon>
        <taxon>Triparma</taxon>
    </lineage>
</organism>
<name>A0A9W6Z2Z2_9STRA</name>